<dbReference type="RefSeq" id="WP_345034712.1">
    <property type="nucleotide sequence ID" value="NZ_BAAAYL010000001.1"/>
</dbReference>
<feature type="region of interest" description="Disordered" evidence="1">
    <location>
        <begin position="1"/>
        <end position="34"/>
    </location>
</feature>
<evidence type="ECO:0000313" key="2">
    <source>
        <dbReference type="EMBL" id="GAA3368868.1"/>
    </source>
</evidence>
<comment type="caution">
    <text evidence="2">The sequence shown here is derived from an EMBL/GenBank/DDBJ whole genome shotgun (WGS) entry which is preliminary data.</text>
</comment>
<evidence type="ECO:0000256" key="1">
    <source>
        <dbReference type="SAM" id="MobiDB-lite"/>
    </source>
</evidence>
<sequence length="52" mass="5870">MAAPIRTPAAGRRFRQTGTDSQTDPDLRTGLPGRPRGFTTLFLTDVWERFSF</sequence>
<dbReference type="Proteomes" id="UP001499990">
    <property type="component" value="Unassembled WGS sequence"/>
</dbReference>
<gene>
    <name evidence="2" type="ORF">GCM10020367_08960</name>
</gene>
<proteinExistence type="predicted"/>
<protein>
    <submittedName>
        <fullName evidence="2">Uncharacterized protein</fullName>
    </submittedName>
</protein>
<name>A0ABP6S5Z2_9ACTN</name>
<accession>A0ABP6S5Z2</accession>
<keyword evidence="3" id="KW-1185">Reference proteome</keyword>
<organism evidence="2 3">
    <name type="scientific">Streptomyces sannanensis</name>
    <dbReference type="NCBI Taxonomy" id="285536"/>
    <lineage>
        <taxon>Bacteria</taxon>
        <taxon>Bacillati</taxon>
        <taxon>Actinomycetota</taxon>
        <taxon>Actinomycetes</taxon>
        <taxon>Kitasatosporales</taxon>
        <taxon>Streptomycetaceae</taxon>
        <taxon>Streptomyces</taxon>
    </lineage>
</organism>
<dbReference type="EMBL" id="BAAAYL010000001">
    <property type="protein sequence ID" value="GAA3368868.1"/>
    <property type="molecule type" value="Genomic_DNA"/>
</dbReference>
<evidence type="ECO:0000313" key="3">
    <source>
        <dbReference type="Proteomes" id="UP001499990"/>
    </source>
</evidence>
<reference evidence="3" key="1">
    <citation type="journal article" date="2019" name="Int. J. Syst. Evol. Microbiol.">
        <title>The Global Catalogue of Microorganisms (GCM) 10K type strain sequencing project: providing services to taxonomists for standard genome sequencing and annotation.</title>
        <authorList>
            <consortium name="The Broad Institute Genomics Platform"/>
            <consortium name="The Broad Institute Genome Sequencing Center for Infectious Disease"/>
            <person name="Wu L."/>
            <person name="Ma J."/>
        </authorList>
    </citation>
    <scope>NUCLEOTIDE SEQUENCE [LARGE SCALE GENOMIC DNA]</scope>
    <source>
        <strain evidence="3">JCM 9651</strain>
    </source>
</reference>